<evidence type="ECO:0000313" key="2">
    <source>
        <dbReference type="Proteomes" id="UP000315496"/>
    </source>
</evidence>
<dbReference type="VEuPathDB" id="GiardiaDB:GMRT_fx007"/>
<comment type="caution">
    <text evidence="1">The sequence shown here is derived from an EMBL/GenBank/DDBJ whole genome shotgun (WGS) entry which is preliminary data.</text>
</comment>
<dbReference type="AlphaFoldDB" id="A0A4Z1T099"/>
<gene>
    <name evidence="1" type="ORF">GMRT_fx007</name>
</gene>
<dbReference type="Proteomes" id="UP000315496">
    <property type="component" value="Chromosome 5"/>
</dbReference>
<name>A0A4Z1T099_GIAMU</name>
<protein>
    <submittedName>
        <fullName evidence="1">Uncharacterized protein</fullName>
    </submittedName>
</protein>
<evidence type="ECO:0000313" key="1">
    <source>
        <dbReference type="EMBL" id="TNJ26337.1"/>
    </source>
</evidence>
<accession>A0A4Z1T099</accession>
<proteinExistence type="predicted"/>
<dbReference type="EMBL" id="VDLU01000005">
    <property type="protein sequence ID" value="TNJ26337.1"/>
    <property type="molecule type" value="Genomic_DNA"/>
</dbReference>
<keyword evidence="2" id="KW-1185">Reference proteome</keyword>
<sequence>MNELRLPGSTPRSPPVVSKPLFELPVSTDLKDRIEAFLHTSIHSSHPVKEPRVLVDGDVQGEEDGKGPSVVMSLFSI</sequence>
<reference evidence="1 2" key="1">
    <citation type="submission" date="2019-05" db="EMBL/GenBank/DDBJ databases">
        <title>The compact genome of Giardia muris reveals important steps in the evolution of intestinal protozoan parasites.</title>
        <authorList>
            <person name="Xu F."/>
            <person name="Jimenez-Gonzalez A."/>
            <person name="Einarsson E."/>
            <person name="Astvaldsson A."/>
            <person name="Peirasmaki D."/>
            <person name="Eckmann L."/>
            <person name="Andersson J.O."/>
            <person name="Svard S.G."/>
            <person name="Jerlstrom-Hultqvist J."/>
        </authorList>
    </citation>
    <scope>NUCLEOTIDE SEQUENCE [LARGE SCALE GENOMIC DNA]</scope>
    <source>
        <strain evidence="1 2">Roberts-Thomson</strain>
    </source>
</reference>
<organism evidence="1 2">
    <name type="scientific">Giardia muris</name>
    <dbReference type="NCBI Taxonomy" id="5742"/>
    <lineage>
        <taxon>Eukaryota</taxon>
        <taxon>Metamonada</taxon>
        <taxon>Diplomonadida</taxon>
        <taxon>Hexamitidae</taxon>
        <taxon>Giardiinae</taxon>
        <taxon>Giardia</taxon>
    </lineage>
</organism>